<keyword evidence="3 9" id="KW-0479">Metal-binding</keyword>
<dbReference type="PANTHER" id="PTHR43126:SF1">
    <property type="entry name" value="D-ALANYL-D-ALANINE DIPEPTIDASE"/>
    <property type="match status" value="1"/>
</dbReference>
<evidence type="ECO:0000256" key="9">
    <source>
        <dbReference type="HAMAP-Rule" id="MF_01924"/>
    </source>
</evidence>
<feature type="binding site" evidence="9">
    <location>
        <position position="146"/>
    </location>
    <ligand>
        <name>Zn(2+)</name>
        <dbReference type="ChEBI" id="CHEBI:29105"/>
        <note>catalytic</note>
    </ligand>
</feature>
<feature type="chain" id="PRO_5036883145" description="D-alanyl-D-alanine dipeptidase" evidence="11">
    <location>
        <begin position="23"/>
        <end position="242"/>
    </location>
</feature>
<evidence type="ECO:0000256" key="10">
    <source>
        <dbReference type="PIRNR" id="PIRNR026671"/>
    </source>
</evidence>
<dbReference type="InterPro" id="IPR009045">
    <property type="entry name" value="Zn_M74/Hedgehog-like"/>
</dbReference>
<dbReference type="PANTHER" id="PTHR43126">
    <property type="entry name" value="D-ALANYL-D-ALANINE DIPEPTIDASE"/>
    <property type="match status" value="1"/>
</dbReference>
<evidence type="ECO:0000256" key="7">
    <source>
        <dbReference type="ARBA" id="ARBA00023049"/>
    </source>
</evidence>
<dbReference type="HAMAP" id="MF_01924">
    <property type="entry name" value="A_A_dipeptidase"/>
    <property type="match status" value="1"/>
</dbReference>
<feature type="site" description="Transition state stabilizer" evidence="9">
    <location>
        <position position="96"/>
    </location>
</feature>
<keyword evidence="4 9" id="KW-0378">Hydrolase</keyword>
<evidence type="ECO:0000256" key="2">
    <source>
        <dbReference type="ARBA" id="ARBA00022670"/>
    </source>
</evidence>
<gene>
    <name evidence="9" type="primary">ddpX</name>
    <name evidence="12" type="ORF">HK439_11765</name>
</gene>
<keyword evidence="7 9" id="KW-0482">Metalloprotease</keyword>
<sequence>MRGILFAGLLSCAVPPPLPAHAASPLPDGFVYLADKAPEIRQDIRYAGRQNFMHRPLAGYRAAECILTEAAADALVKAGKLARAQGFGLIVFDCYRPARAVRDMAGWSAAGAETDAAYFPQTRRDRLIAEGYVGRKSAHARGSTVDIALAPLGGAPAGPHAAAPCSRHDRQTVDFGTAFDCFHPFSRTASKKIAPSAQTARRQLLALMEKAGFRNYPAEWWHFTLRNEPFPRTSFDFPVTAR</sequence>
<proteinExistence type="inferred from homology"/>
<evidence type="ECO:0000256" key="5">
    <source>
        <dbReference type="ARBA" id="ARBA00022833"/>
    </source>
</evidence>
<dbReference type="GO" id="GO:0008237">
    <property type="term" value="F:metallopeptidase activity"/>
    <property type="evidence" value="ECO:0007669"/>
    <property type="project" value="UniProtKB-KW"/>
</dbReference>
<comment type="function">
    <text evidence="9 10">Catalyzes hydrolysis of the D-alanyl-D-alanine dipeptide.</text>
</comment>
<evidence type="ECO:0000256" key="6">
    <source>
        <dbReference type="ARBA" id="ARBA00022997"/>
    </source>
</evidence>
<evidence type="ECO:0000256" key="3">
    <source>
        <dbReference type="ARBA" id="ARBA00022723"/>
    </source>
</evidence>
<evidence type="ECO:0000256" key="11">
    <source>
        <dbReference type="SAM" id="SignalP"/>
    </source>
</evidence>
<dbReference type="EC" id="3.4.13.22" evidence="9 10"/>
<keyword evidence="2 9" id="KW-0645">Protease</keyword>
<dbReference type="GO" id="GO:0071555">
    <property type="term" value="P:cell wall organization"/>
    <property type="evidence" value="ECO:0007669"/>
    <property type="project" value="UniProtKB-KW"/>
</dbReference>
<feature type="binding site" evidence="9">
    <location>
        <position position="222"/>
    </location>
    <ligand>
        <name>Zn(2+)</name>
        <dbReference type="ChEBI" id="CHEBI:29105"/>
        <note>catalytic</note>
    </ligand>
</feature>
<reference evidence="12" key="1">
    <citation type="submission" date="2020-05" db="EMBL/GenBank/DDBJ databases">
        <title>Identification of trans-AT polyketide cluster in two marine bacteria, producers of a novel glutaramide-containing polyketide sesbanimide D and analogs.</title>
        <authorList>
            <person name="Kacar D."/>
            <person name="Rodriguez P."/>
            <person name="Canedo L."/>
            <person name="Gonzalez E."/>
            <person name="Galan B."/>
            <person name="De La Calle F."/>
            <person name="Garcia J.L."/>
        </authorList>
    </citation>
    <scope>NUCLEOTIDE SEQUENCE</scope>
    <source>
        <strain evidence="12">PHM038</strain>
    </source>
</reference>
<comment type="catalytic activity">
    <reaction evidence="1 9 10">
        <text>D-alanyl-D-alanine + H2O = 2 D-alanine</text>
        <dbReference type="Rhea" id="RHEA:20661"/>
        <dbReference type="ChEBI" id="CHEBI:15377"/>
        <dbReference type="ChEBI" id="CHEBI:57416"/>
        <dbReference type="ChEBI" id="CHEBI:57822"/>
        <dbReference type="EC" id="3.4.13.22"/>
    </reaction>
</comment>
<dbReference type="Gene3D" id="3.30.1380.10">
    <property type="match status" value="1"/>
</dbReference>
<dbReference type="RefSeq" id="WP_235987812.1">
    <property type="nucleotide sequence ID" value="NZ_JABFCZ010000011.1"/>
</dbReference>
<dbReference type="PIRSF" id="PIRSF026671">
    <property type="entry name" value="AA_dipeptidase"/>
    <property type="match status" value="1"/>
</dbReference>
<name>A0A926NT60_9HYPH</name>
<dbReference type="GO" id="GO:0160237">
    <property type="term" value="F:D-Ala-D-Ala dipeptidase activity"/>
    <property type="evidence" value="ECO:0007669"/>
    <property type="project" value="UniProtKB-EC"/>
</dbReference>
<dbReference type="Pfam" id="PF01427">
    <property type="entry name" value="Peptidase_M15"/>
    <property type="match status" value="2"/>
</dbReference>
<comment type="similarity">
    <text evidence="9 10">Belongs to the peptidase M15D family.</text>
</comment>
<accession>A0A926NT60</accession>
<comment type="caution">
    <text evidence="12">The sequence shown here is derived from an EMBL/GenBank/DDBJ whole genome shotgun (WGS) entry which is preliminary data.</text>
</comment>
<evidence type="ECO:0000256" key="4">
    <source>
        <dbReference type="ARBA" id="ARBA00022801"/>
    </source>
</evidence>
<keyword evidence="8 10" id="KW-0961">Cell wall biogenesis/degradation</keyword>
<keyword evidence="5 9" id="KW-0862">Zinc</keyword>
<dbReference type="GO" id="GO:0006508">
    <property type="term" value="P:proteolysis"/>
    <property type="evidence" value="ECO:0007669"/>
    <property type="project" value="UniProtKB-KW"/>
</dbReference>
<organism evidence="12 13">
    <name type="scientific">Roseibium aggregatum</name>
    <dbReference type="NCBI Taxonomy" id="187304"/>
    <lineage>
        <taxon>Bacteria</taxon>
        <taxon>Pseudomonadati</taxon>
        <taxon>Pseudomonadota</taxon>
        <taxon>Alphaproteobacteria</taxon>
        <taxon>Hyphomicrobiales</taxon>
        <taxon>Stappiaceae</taxon>
        <taxon>Roseibium</taxon>
    </lineage>
</organism>
<dbReference type="InterPro" id="IPR000755">
    <property type="entry name" value="A_A_dipeptidase"/>
</dbReference>
<dbReference type="SUPFAM" id="SSF55166">
    <property type="entry name" value="Hedgehog/DD-peptidase"/>
    <property type="match status" value="1"/>
</dbReference>
<feature type="signal peptide" evidence="11">
    <location>
        <begin position="1"/>
        <end position="22"/>
    </location>
</feature>
<evidence type="ECO:0000313" key="13">
    <source>
        <dbReference type="Proteomes" id="UP000598467"/>
    </source>
</evidence>
<dbReference type="AlphaFoldDB" id="A0A926NT60"/>
<dbReference type="EMBL" id="JABFCZ010000011">
    <property type="protein sequence ID" value="MBD1546942.1"/>
    <property type="molecule type" value="Genomic_DNA"/>
</dbReference>
<dbReference type="Proteomes" id="UP000598467">
    <property type="component" value="Unassembled WGS sequence"/>
</dbReference>
<dbReference type="CDD" id="cd14817">
    <property type="entry name" value="D-Ala-D-Ala_dipeptidase_VanX"/>
    <property type="match status" value="1"/>
</dbReference>
<feature type="active site" description="Proton donor/acceptor" evidence="9">
    <location>
        <position position="219"/>
    </location>
</feature>
<evidence type="ECO:0000256" key="1">
    <source>
        <dbReference type="ARBA" id="ARBA00001362"/>
    </source>
</evidence>
<keyword evidence="11" id="KW-0732">Signal</keyword>
<feature type="binding site" evidence="9">
    <location>
        <position position="139"/>
    </location>
    <ligand>
        <name>Zn(2+)</name>
        <dbReference type="ChEBI" id="CHEBI:29105"/>
        <note>catalytic</note>
    </ligand>
</feature>
<evidence type="ECO:0000313" key="12">
    <source>
        <dbReference type="EMBL" id="MBD1546942.1"/>
    </source>
</evidence>
<comment type="cofactor">
    <cofactor evidence="9">
        <name>Zn(2+)</name>
        <dbReference type="ChEBI" id="CHEBI:29105"/>
    </cofactor>
    <text evidence="9">Binds 1 zinc ion per subunit.</text>
</comment>
<protein>
    <recommendedName>
        <fullName evidence="9 10">D-alanyl-D-alanine dipeptidase</fullName>
        <shortName evidence="9 10">D-Ala-D-Ala dipeptidase</shortName>
        <ecNumber evidence="9 10">3.4.13.22</ecNumber>
    </recommendedName>
</protein>
<keyword evidence="6 9" id="KW-0224">Dipeptidase</keyword>
<dbReference type="GO" id="GO:0008270">
    <property type="term" value="F:zinc ion binding"/>
    <property type="evidence" value="ECO:0007669"/>
    <property type="project" value="UniProtKB-UniRule"/>
</dbReference>
<evidence type="ECO:0000256" key="8">
    <source>
        <dbReference type="ARBA" id="ARBA00023316"/>
    </source>
</evidence>